<protein>
    <submittedName>
        <fullName evidence="1">Uncharacterized protein</fullName>
    </submittedName>
</protein>
<proteinExistence type="predicted"/>
<dbReference type="EMBL" id="KQ965745">
    <property type="protein sequence ID" value="KXS17704.1"/>
    <property type="molecule type" value="Genomic_DNA"/>
</dbReference>
<organism evidence="1 2">
    <name type="scientific">Gonapodya prolifera (strain JEL478)</name>
    <name type="common">Monoblepharis prolifera</name>
    <dbReference type="NCBI Taxonomy" id="1344416"/>
    <lineage>
        <taxon>Eukaryota</taxon>
        <taxon>Fungi</taxon>
        <taxon>Fungi incertae sedis</taxon>
        <taxon>Chytridiomycota</taxon>
        <taxon>Chytridiomycota incertae sedis</taxon>
        <taxon>Monoblepharidomycetes</taxon>
        <taxon>Monoblepharidales</taxon>
        <taxon>Gonapodyaceae</taxon>
        <taxon>Gonapodya</taxon>
    </lineage>
</organism>
<keyword evidence="2" id="KW-1185">Reference proteome</keyword>
<evidence type="ECO:0000313" key="1">
    <source>
        <dbReference type="EMBL" id="KXS17704.1"/>
    </source>
</evidence>
<accession>A0A139AMB4</accession>
<gene>
    <name evidence="1" type="ORF">M427DRAFT_54302</name>
</gene>
<dbReference type="AlphaFoldDB" id="A0A139AMB4"/>
<dbReference type="Proteomes" id="UP000070544">
    <property type="component" value="Unassembled WGS sequence"/>
</dbReference>
<evidence type="ECO:0000313" key="2">
    <source>
        <dbReference type="Proteomes" id="UP000070544"/>
    </source>
</evidence>
<reference evidence="1 2" key="1">
    <citation type="journal article" date="2015" name="Genome Biol. Evol.">
        <title>Phylogenomic analyses indicate that early fungi evolved digesting cell walls of algal ancestors of land plants.</title>
        <authorList>
            <person name="Chang Y."/>
            <person name="Wang S."/>
            <person name="Sekimoto S."/>
            <person name="Aerts A.L."/>
            <person name="Choi C."/>
            <person name="Clum A."/>
            <person name="LaButti K.M."/>
            <person name="Lindquist E.A."/>
            <person name="Yee Ngan C."/>
            <person name="Ohm R.A."/>
            <person name="Salamov A.A."/>
            <person name="Grigoriev I.V."/>
            <person name="Spatafora J.W."/>
            <person name="Berbee M.L."/>
        </authorList>
    </citation>
    <scope>NUCLEOTIDE SEQUENCE [LARGE SCALE GENOMIC DNA]</scope>
    <source>
        <strain evidence="1 2">JEL478</strain>
    </source>
</reference>
<name>A0A139AMB4_GONPJ</name>
<sequence length="446" mass="50002">MLAAHPATSPSPFNVFPPEVWRSILGMFDGDTIFNKMPFVCRDAYRMVSALNNPIPVAYGIFLDVSLPFALPATDRVADDTDPAKGLNIMHVGMDVSPKKVFHIFDGGDDGDFRHPKVGGGKLITSIVISMHGLAHALKNNILEQCIKSFLVRKSGRKDLVPVCGSIAGRDFLYDGTAWSAMRLLEIPKVFFINGLPYPCKREKDETVTEDASVDTDVGFNLEPFPSVTKVTLFALSSMCFMSEFTKRDVLHLFPNVIELAVQMRVFKQPAMILMIVNSKSALEEAEEFRVSDVMGLADLKHLRTLNVDFVANRHPIDHTLVPLTLETLMAPTVRLDALARFPNMKKCYYITSSSEEEWDAVGRHEALKFAWFWYGPDRTHLPITTRRITSALPSLTSLRIVVALVEEGDSPRPTSTSRNWPWWKKRLTVLQKCLSRRGMKGCGKI</sequence>